<dbReference type="Pfam" id="PF00654">
    <property type="entry name" value="Voltage_CLC"/>
    <property type="match status" value="1"/>
</dbReference>
<evidence type="ECO:0000256" key="3">
    <source>
        <dbReference type="ARBA" id="ARBA00022692"/>
    </source>
</evidence>
<keyword evidence="3 8" id="KW-0812">Transmembrane</keyword>
<comment type="subcellular location">
    <subcellularLocation>
        <location evidence="1">Membrane</location>
        <topology evidence="1">Multi-pass membrane protein</topology>
    </subcellularLocation>
</comment>
<evidence type="ECO:0000256" key="2">
    <source>
        <dbReference type="ARBA" id="ARBA00022448"/>
    </source>
</evidence>
<gene>
    <name evidence="10" type="primary">clcA</name>
    <name evidence="10" type="ORF">MOHU_11440</name>
</gene>
<name>A0A2T0AT88_9FIRM</name>
<organism evidence="10 11">
    <name type="scientific">Neomoorella humiferrea</name>
    <dbReference type="NCBI Taxonomy" id="676965"/>
    <lineage>
        <taxon>Bacteria</taxon>
        <taxon>Bacillati</taxon>
        <taxon>Bacillota</taxon>
        <taxon>Clostridia</taxon>
        <taxon>Neomoorellales</taxon>
        <taxon>Neomoorellaceae</taxon>
        <taxon>Neomoorella</taxon>
    </lineage>
</organism>
<feature type="domain" description="RCK C-terminal" evidence="9">
    <location>
        <begin position="460"/>
        <end position="543"/>
    </location>
</feature>
<dbReference type="RefSeq" id="WP_170066229.1">
    <property type="nucleotide sequence ID" value="NZ_CP136419.1"/>
</dbReference>
<dbReference type="GO" id="GO:0005247">
    <property type="term" value="F:voltage-gated chloride channel activity"/>
    <property type="evidence" value="ECO:0007669"/>
    <property type="project" value="TreeGrafter"/>
</dbReference>
<dbReference type="PRINTS" id="PR00762">
    <property type="entry name" value="CLCHANNEL"/>
</dbReference>
<dbReference type="EMBL" id="PVXM01000019">
    <property type="protein sequence ID" value="PRR73609.1"/>
    <property type="molecule type" value="Genomic_DNA"/>
</dbReference>
<evidence type="ECO:0000256" key="5">
    <source>
        <dbReference type="ARBA" id="ARBA00023065"/>
    </source>
</evidence>
<protein>
    <submittedName>
        <fullName evidence="10">H(+)/Cl(-) exchange transporter ClcA</fullName>
    </submittedName>
</protein>
<keyword evidence="6 8" id="KW-0472">Membrane</keyword>
<dbReference type="PROSITE" id="PS51202">
    <property type="entry name" value="RCK_C"/>
    <property type="match status" value="1"/>
</dbReference>
<dbReference type="GO" id="GO:0006813">
    <property type="term" value="P:potassium ion transport"/>
    <property type="evidence" value="ECO:0007669"/>
    <property type="project" value="InterPro"/>
</dbReference>
<feature type="transmembrane region" description="Helical" evidence="8">
    <location>
        <begin position="429"/>
        <end position="449"/>
    </location>
</feature>
<dbReference type="GO" id="GO:0008324">
    <property type="term" value="F:monoatomic cation transmembrane transporter activity"/>
    <property type="evidence" value="ECO:0007669"/>
    <property type="project" value="InterPro"/>
</dbReference>
<feature type="transmembrane region" description="Helical" evidence="8">
    <location>
        <begin position="334"/>
        <end position="354"/>
    </location>
</feature>
<feature type="transmembrane region" description="Helical" evidence="8">
    <location>
        <begin position="218"/>
        <end position="237"/>
    </location>
</feature>
<feature type="transmembrane region" description="Helical" evidence="8">
    <location>
        <begin position="296"/>
        <end position="314"/>
    </location>
</feature>
<keyword evidence="2" id="KW-0813">Transport</keyword>
<dbReference type="CDD" id="cd01031">
    <property type="entry name" value="EriC"/>
    <property type="match status" value="1"/>
</dbReference>
<dbReference type="InterPro" id="IPR001807">
    <property type="entry name" value="ClC"/>
</dbReference>
<keyword evidence="7" id="KW-0868">Chloride</keyword>
<evidence type="ECO:0000313" key="10">
    <source>
        <dbReference type="EMBL" id="PRR73609.1"/>
    </source>
</evidence>
<dbReference type="NCBIfam" id="NF003640">
    <property type="entry name" value="PRK05277.1"/>
    <property type="match status" value="1"/>
</dbReference>
<dbReference type="Proteomes" id="UP000238415">
    <property type="component" value="Unassembled WGS sequence"/>
</dbReference>
<proteinExistence type="predicted"/>
<dbReference type="PANTHER" id="PTHR45711">
    <property type="entry name" value="CHLORIDE CHANNEL PROTEIN"/>
    <property type="match status" value="1"/>
</dbReference>
<evidence type="ECO:0000313" key="11">
    <source>
        <dbReference type="Proteomes" id="UP000238415"/>
    </source>
</evidence>
<dbReference type="Gene3D" id="1.10.3080.10">
    <property type="entry name" value="Clc chloride channel"/>
    <property type="match status" value="1"/>
</dbReference>
<feature type="transmembrane region" description="Helical" evidence="8">
    <location>
        <begin position="133"/>
        <end position="156"/>
    </location>
</feature>
<comment type="caution">
    <text evidence="10">The sequence shown here is derived from an EMBL/GenBank/DDBJ whole genome shotgun (WGS) entry which is preliminary data.</text>
</comment>
<evidence type="ECO:0000256" key="4">
    <source>
        <dbReference type="ARBA" id="ARBA00022989"/>
    </source>
</evidence>
<dbReference type="InterPro" id="IPR014743">
    <property type="entry name" value="Cl-channel_core"/>
</dbReference>
<evidence type="ECO:0000259" key="9">
    <source>
        <dbReference type="PROSITE" id="PS51202"/>
    </source>
</evidence>
<dbReference type="AlphaFoldDB" id="A0A2T0AT88"/>
<evidence type="ECO:0000256" key="1">
    <source>
        <dbReference type="ARBA" id="ARBA00004141"/>
    </source>
</evidence>
<dbReference type="SUPFAM" id="SSF116726">
    <property type="entry name" value="TrkA C-terminal domain-like"/>
    <property type="match status" value="1"/>
</dbReference>
<feature type="transmembrane region" description="Helical" evidence="8">
    <location>
        <begin position="392"/>
        <end position="417"/>
    </location>
</feature>
<dbReference type="InterPro" id="IPR006037">
    <property type="entry name" value="RCK_C"/>
</dbReference>
<dbReference type="GO" id="GO:0005886">
    <property type="term" value="C:plasma membrane"/>
    <property type="evidence" value="ECO:0007669"/>
    <property type="project" value="TreeGrafter"/>
</dbReference>
<feature type="transmembrane region" description="Helical" evidence="8">
    <location>
        <begin position="88"/>
        <end position="112"/>
    </location>
</feature>
<dbReference type="Pfam" id="PF02080">
    <property type="entry name" value="TrkA_C"/>
    <property type="match status" value="1"/>
</dbReference>
<dbReference type="PANTHER" id="PTHR45711:SF6">
    <property type="entry name" value="CHLORIDE CHANNEL PROTEIN"/>
    <property type="match status" value="1"/>
</dbReference>
<keyword evidence="5" id="KW-0406">Ion transport</keyword>
<dbReference type="SUPFAM" id="SSF81340">
    <property type="entry name" value="Clc chloride channel"/>
    <property type="match status" value="1"/>
</dbReference>
<evidence type="ECO:0000256" key="6">
    <source>
        <dbReference type="ARBA" id="ARBA00023136"/>
    </source>
</evidence>
<evidence type="ECO:0000256" key="7">
    <source>
        <dbReference type="ARBA" id="ARBA00023214"/>
    </source>
</evidence>
<evidence type="ECO:0000256" key="8">
    <source>
        <dbReference type="SAM" id="Phobius"/>
    </source>
</evidence>
<keyword evidence="4 8" id="KW-1133">Transmembrane helix</keyword>
<reference evidence="10 11" key="1">
    <citation type="submission" date="2018-03" db="EMBL/GenBank/DDBJ databases">
        <title>Genome sequence of Moorella humiferrea DSM 23265.</title>
        <authorList>
            <person name="Poehlein A."/>
            <person name="Daniel R."/>
        </authorList>
    </citation>
    <scope>NUCLEOTIDE SEQUENCE [LARGE SCALE GENOMIC DNA]</scope>
    <source>
        <strain evidence="10 11">DSM 23265</strain>
    </source>
</reference>
<accession>A0A2T0AT88</accession>
<dbReference type="InterPro" id="IPR036721">
    <property type="entry name" value="RCK_C_sf"/>
</dbReference>
<feature type="transmembrane region" description="Helical" evidence="8">
    <location>
        <begin position="361"/>
        <end position="386"/>
    </location>
</feature>
<feature type="transmembrane region" description="Helical" evidence="8">
    <location>
        <begin position="47"/>
        <end position="68"/>
    </location>
</feature>
<feature type="transmembrane region" description="Helical" evidence="8">
    <location>
        <begin position="257"/>
        <end position="276"/>
    </location>
</feature>
<feature type="transmembrane region" description="Helical" evidence="8">
    <location>
        <begin position="184"/>
        <end position="211"/>
    </location>
</feature>
<sequence>MKEWYNGKERNGHVEAREKVRNEIALVKKHSLYDNLAITRYDYYLRFLLKGILSGIVAGMVGVAFRLVLTEGDMWRNGLLTWARSVPLWGWLVLPWLGAVAGAFAGWLTGLAPEAAGSGIPHVEAVLIGRRELVWWRVIPVKFIAGALAIGAGLSLGREGPTVQMGAAAGQLISKYCSRSKTEALNLIACGAGAGLAAAFNAPLAGVIFVLEELRRNFSPYVLGGAFAASITADLISQKILGPLPTFRLKELLPVPLNTLPLFVILGILTGIFGVLFNRTLKGSLAAADRLKLPRWLKAAVLAFMAGIVGYFLPQVLGGGHQLAEEVLWGRVPVNIIPLLFVVKFLLTMFSYSVGVPGGIFLPLLVLGALLGSLVGQVGGLFVPWYQGLGPAFAVVGMASYFVAIVRSPLTGIVLIIEMTGSYQHILPLLLTCMISYLVAEALGCLPVYEMLLERDLAKEEGKSLATESKEMVAFEVAVESMARACGLRVKDLNLPDDCLVVAIRRGSRELIPRGNTKLIEGDHITVIAPEYKAAAINEALIKATRCRI</sequence>
<dbReference type="Gene3D" id="3.30.70.1450">
    <property type="entry name" value="Regulator of K+ conductance, C-terminal domain"/>
    <property type="match status" value="1"/>
</dbReference>
<keyword evidence="11" id="KW-1185">Reference proteome</keyword>